<dbReference type="Pfam" id="PF00072">
    <property type="entry name" value="Response_reg"/>
    <property type="match status" value="1"/>
</dbReference>
<evidence type="ECO:0000313" key="4">
    <source>
        <dbReference type="Proteomes" id="UP000019486"/>
    </source>
</evidence>
<evidence type="ECO:0000256" key="1">
    <source>
        <dbReference type="PROSITE-ProRule" id="PRU00169"/>
    </source>
</evidence>
<dbReference type="GO" id="GO:0000160">
    <property type="term" value="P:phosphorelay signal transduction system"/>
    <property type="evidence" value="ECO:0007669"/>
    <property type="project" value="InterPro"/>
</dbReference>
<feature type="domain" description="Response regulatory" evidence="2">
    <location>
        <begin position="16"/>
        <end position="115"/>
    </location>
</feature>
<comment type="caution">
    <text evidence="3">The sequence shown here is derived from an EMBL/GenBank/DDBJ whole genome shotgun (WGS) entry which is preliminary data.</text>
</comment>
<dbReference type="Gene3D" id="3.40.50.2300">
    <property type="match status" value="1"/>
</dbReference>
<dbReference type="SUPFAM" id="SSF52172">
    <property type="entry name" value="CheY-like"/>
    <property type="match status" value="1"/>
</dbReference>
<comment type="caution">
    <text evidence="1">Lacks conserved residue(s) required for the propagation of feature annotation.</text>
</comment>
<evidence type="ECO:0000259" key="2">
    <source>
        <dbReference type="PROSITE" id="PS50110"/>
    </source>
</evidence>
<protein>
    <recommendedName>
        <fullName evidence="2">Response regulatory domain-containing protein</fullName>
    </recommendedName>
</protein>
<dbReference type="InterPro" id="IPR011006">
    <property type="entry name" value="CheY-like_superfamily"/>
</dbReference>
<organism evidence="3 4">
    <name type="scientific">Skermanella stibiiresistens SB22</name>
    <dbReference type="NCBI Taxonomy" id="1385369"/>
    <lineage>
        <taxon>Bacteria</taxon>
        <taxon>Pseudomonadati</taxon>
        <taxon>Pseudomonadota</taxon>
        <taxon>Alphaproteobacteria</taxon>
        <taxon>Rhodospirillales</taxon>
        <taxon>Azospirillaceae</taxon>
        <taxon>Skermanella</taxon>
    </lineage>
</organism>
<reference evidence="3 4" key="1">
    <citation type="submission" date="2013-08" db="EMBL/GenBank/DDBJ databases">
        <title>The genome sequence of Skermanella stibiiresistens.</title>
        <authorList>
            <person name="Zhu W."/>
            <person name="Wang G."/>
        </authorList>
    </citation>
    <scope>NUCLEOTIDE SEQUENCE [LARGE SCALE GENOMIC DNA]</scope>
    <source>
        <strain evidence="3 4">SB22</strain>
    </source>
</reference>
<dbReference type="OrthoDB" id="7060229at2"/>
<dbReference type="InterPro" id="IPR001789">
    <property type="entry name" value="Sig_transdc_resp-reg_receiver"/>
</dbReference>
<dbReference type="EMBL" id="AVFL01000044">
    <property type="protein sequence ID" value="EWY36391.1"/>
    <property type="molecule type" value="Genomic_DNA"/>
</dbReference>
<evidence type="ECO:0000313" key="3">
    <source>
        <dbReference type="EMBL" id="EWY36391.1"/>
    </source>
</evidence>
<gene>
    <name evidence="3" type="ORF">N825_26970</name>
</gene>
<dbReference type="STRING" id="1385369.N825_26970"/>
<dbReference type="Proteomes" id="UP000019486">
    <property type="component" value="Unassembled WGS sequence"/>
</dbReference>
<dbReference type="SMART" id="SM00448">
    <property type="entry name" value="REC"/>
    <property type="match status" value="1"/>
</dbReference>
<dbReference type="AlphaFoldDB" id="W9GUP3"/>
<accession>W9GUP3</accession>
<name>W9GUP3_9PROT</name>
<sequence>MFRAVMSPEAWGNWMRVLVVEDEWIVGLDLQGILEEAGHTVVGVAPTIAEAMDLVAGDLPDLALVNINLGDGRGSGIDLTRDLLDRHGVPTLFVSGQVREARENRGSSLGCITKP</sequence>
<dbReference type="PROSITE" id="PS50110">
    <property type="entry name" value="RESPONSE_REGULATORY"/>
    <property type="match status" value="1"/>
</dbReference>
<proteinExistence type="predicted"/>
<keyword evidence="4" id="KW-1185">Reference proteome</keyword>